<organism evidence="1 2">
    <name type="scientific">Cuscuta europaea</name>
    <name type="common">European dodder</name>
    <dbReference type="NCBI Taxonomy" id="41803"/>
    <lineage>
        <taxon>Eukaryota</taxon>
        <taxon>Viridiplantae</taxon>
        <taxon>Streptophyta</taxon>
        <taxon>Embryophyta</taxon>
        <taxon>Tracheophyta</taxon>
        <taxon>Spermatophyta</taxon>
        <taxon>Magnoliopsida</taxon>
        <taxon>eudicotyledons</taxon>
        <taxon>Gunneridae</taxon>
        <taxon>Pentapetalae</taxon>
        <taxon>asterids</taxon>
        <taxon>lamiids</taxon>
        <taxon>Solanales</taxon>
        <taxon>Convolvulaceae</taxon>
        <taxon>Cuscuteae</taxon>
        <taxon>Cuscuta</taxon>
        <taxon>Cuscuta subgen. Cuscuta</taxon>
    </lineage>
</organism>
<sequence>MLRVFEMQYVTYPHLVYDFFSSFVQTTNSDDHAESTINFRLLNEDRSLTKWGFTQHFGLPLFDEERDYDTFVGVELWKRMTGQVDVDFRHLSVNRVQHPVFRIFLKFLSNCFLGRPNNHHTRIWDVCVLSQAVLPGPDQVDVATILWTHFNKVATSTGPIVMGGLITHLATLYGFVDPGPITTKQLVCTKWLMENTKDVKFSHTTPGGG</sequence>
<accession>A0A9P1EIN0</accession>
<evidence type="ECO:0000313" key="1">
    <source>
        <dbReference type="EMBL" id="CAH9109902.1"/>
    </source>
</evidence>
<dbReference type="AlphaFoldDB" id="A0A9P1EIN0"/>
<dbReference type="Proteomes" id="UP001152484">
    <property type="component" value="Unassembled WGS sequence"/>
</dbReference>
<name>A0A9P1EIN0_CUSEU</name>
<comment type="caution">
    <text evidence="1">The sequence shown here is derived from an EMBL/GenBank/DDBJ whole genome shotgun (WGS) entry which is preliminary data.</text>
</comment>
<evidence type="ECO:0000313" key="2">
    <source>
        <dbReference type="Proteomes" id="UP001152484"/>
    </source>
</evidence>
<dbReference type="OrthoDB" id="1750933at2759"/>
<proteinExistence type="predicted"/>
<reference evidence="1" key="1">
    <citation type="submission" date="2022-07" db="EMBL/GenBank/DDBJ databases">
        <authorList>
            <person name="Macas J."/>
            <person name="Novak P."/>
            <person name="Neumann P."/>
        </authorList>
    </citation>
    <scope>NUCLEOTIDE SEQUENCE</scope>
</reference>
<keyword evidence="2" id="KW-1185">Reference proteome</keyword>
<gene>
    <name evidence="1" type="ORF">CEURO_LOCUS18630</name>
</gene>
<dbReference type="EMBL" id="CAMAPE010000053">
    <property type="protein sequence ID" value="CAH9109902.1"/>
    <property type="molecule type" value="Genomic_DNA"/>
</dbReference>
<protein>
    <submittedName>
        <fullName evidence="1">Uncharacterized protein</fullName>
    </submittedName>
</protein>